<dbReference type="InterPro" id="IPR016162">
    <property type="entry name" value="Ald_DH_N"/>
</dbReference>
<dbReference type="PATRIC" id="fig|502682.8.peg.45"/>
<dbReference type="Proteomes" id="UP000053070">
    <property type="component" value="Unassembled WGS sequence"/>
</dbReference>
<dbReference type="InterPro" id="IPR016163">
    <property type="entry name" value="Ald_DH_C"/>
</dbReference>
<keyword evidence="3" id="KW-0520">NAD</keyword>
<dbReference type="CDD" id="cd07133">
    <property type="entry name" value="ALDH_CALDH_CalB"/>
    <property type="match status" value="1"/>
</dbReference>
<organism evidence="6 7">
    <name type="scientific">Aurantiacibacter gangjinensis</name>
    <dbReference type="NCBI Taxonomy" id="502682"/>
    <lineage>
        <taxon>Bacteria</taxon>
        <taxon>Pseudomonadati</taxon>
        <taxon>Pseudomonadota</taxon>
        <taxon>Alphaproteobacteria</taxon>
        <taxon>Sphingomonadales</taxon>
        <taxon>Erythrobacteraceae</taxon>
        <taxon>Aurantiacibacter</taxon>
    </lineage>
</organism>
<keyword evidence="2 4" id="KW-0560">Oxidoreductase</keyword>
<dbReference type="Gene3D" id="3.40.309.10">
    <property type="entry name" value="Aldehyde Dehydrogenase, Chain A, domain 2"/>
    <property type="match status" value="1"/>
</dbReference>
<dbReference type="Gene3D" id="3.40.605.10">
    <property type="entry name" value="Aldehyde Dehydrogenase, Chain A, domain 1"/>
    <property type="match status" value="1"/>
</dbReference>
<evidence type="ECO:0000256" key="2">
    <source>
        <dbReference type="ARBA" id="ARBA00023002"/>
    </source>
</evidence>
<dbReference type="PROSITE" id="PS00687">
    <property type="entry name" value="ALDEHYDE_DEHYDR_GLU"/>
    <property type="match status" value="1"/>
</dbReference>
<dbReference type="OrthoDB" id="9812625at2"/>
<dbReference type="SUPFAM" id="SSF53720">
    <property type="entry name" value="ALDH-like"/>
    <property type="match status" value="1"/>
</dbReference>
<dbReference type="PROSITE" id="PS00070">
    <property type="entry name" value="ALDEHYDE_DEHYDR_CYS"/>
    <property type="match status" value="1"/>
</dbReference>
<evidence type="ECO:0000256" key="4">
    <source>
        <dbReference type="PIRNR" id="PIRNR036492"/>
    </source>
</evidence>
<name>A0A0G9MT93_9SPHN</name>
<dbReference type="STRING" id="502682.BMF35_a1468"/>
<evidence type="ECO:0000256" key="3">
    <source>
        <dbReference type="ARBA" id="ARBA00023027"/>
    </source>
</evidence>
<dbReference type="RefSeq" id="WP_047005389.1">
    <property type="nucleotide sequence ID" value="NZ_CP018097.1"/>
</dbReference>
<sequence length="483" mass="53383">MNAHSNDMTTSAMPDLDSLLAAQKAAFAADRMPSREVRLDRLDRLQNLLLDNRQALADAISADFCGRSPVETDLAEIIPLLEGIKYYRKRLKKLMKPEKRHASLTVMPARAEVRYQPKGVVGIVVPWNFPVFLALSPLIGVLAAGNRAMLKMSEFTPRTGELLGGLLAEKFSDDEVVLVNGDVEVATAFTKLPFDHLVFTGSTAVGRKVMAAAAENLVPVTLELGGKSPAIIHPDFPMEEAAKRIAFGKVINAGQICIAPDYILCPRSQVDAFADAFANEVRENYPTYRDNPDYTAIITEAQRDRLTDWLADAEAKGARLMRVNPADEDLSGTRKLPVTIALDVSDDMTIMQDEIFGPILPIVPYDTLDEALAYVNERERPLALYYFDWDKSRADRVLARTHSGGACINDTLSHVTCDDLPFGGIGPSGIGHYHGEEGYRTFSHAKAVVRKGRIHATSLISPPWDGGMVKRLLSFQFKRFKRR</sequence>
<protein>
    <recommendedName>
        <fullName evidence="4">Aldehyde dehydrogenase</fullName>
    </recommendedName>
</protein>
<dbReference type="PANTHER" id="PTHR43570:SF20">
    <property type="entry name" value="ALDEHYDE DEHYDROGENASE ALDX-RELATED"/>
    <property type="match status" value="1"/>
</dbReference>
<dbReference type="PIRSF" id="PIRSF036492">
    <property type="entry name" value="ALDH"/>
    <property type="match status" value="1"/>
</dbReference>
<evidence type="ECO:0000313" key="6">
    <source>
        <dbReference type="EMBL" id="KLE32538.1"/>
    </source>
</evidence>
<comment type="caution">
    <text evidence="6">The sequence shown here is derived from an EMBL/GenBank/DDBJ whole genome shotgun (WGS) entry which is preliminary data.</text>
</comment>
<dbReference type="InterPro" id="IPR016161">
    <property type="entry name" value="Ald_DH/histidinol_DH"/>
</dbReference>
<evidence type="ECO:0000256" key="5">
    <source>
        <dbReference type="RuleBase" id="RU003345"/>
    </source>
</evidence>
<dbReference type="Pfam" id="PF00171">
    <property type="entry name" value="Aldedh"/>
    <property type="match status" value="1"/>
</dbReference>
<evidence type="ECO:0000313" key="7">
    <source>
        <dbReference type="Proteomes" id="UP000053070"/>
    </source>
</evidence>
<dbReference type="GO" id="GO:0006081">
    <property type="term" value="P:aldehyde metabolic process"/>
    <property type="evidence" value="ECO:0007669"/>
    <property type="project" value="InterPro"/>
</dbReference>
<gene>
    <name evidence="6" type="ORF">AAW01_00225</name>
</gene>
<proteinExistence type="inferred from homology"/>
<reference evidence="6 7" key="1">
    <citation type="submission" date="2015-04" db="EMBL/GenBank/DDBJ databases">
        <title>The draft genome sequence of Erythrobacr gangjinensis K7-2.</title>
        <authorList>
            <person name="Zhuang L."/>
            <person name="Liu Y."/>
            <person name="Shao Z."/>
        </authorList>
    </citation>
    <scope>NUCLEOTIDE SEQUENCE [LARGE SCALE GENOMIC DNA]</scope>
    <source>
        <strain evidence="6 7">K7-2</strain>
    </source>
</reference>
<dbReference type="AlphaFoldDB" id="A0A0G9MT93"/>
<keyword evidence="7" id="KW-1185">Reference proteome</keyword>
<dbReference type="InterPro" id="IPR015590">
    <property type="entry name" value="Aldehyde_DH_dom"/>
</dbReference>
<dbReference type="GO" id="GO:0004029">
    <property type="term" value="F:aldehyde dehydrogenase (NAD+) activity"/>
    <property type="evidence" value="ECO:0007669"/>
    <property type="project" value="TreeGrafter"/>
</dbReference>
<evidence type="ECO:0000256" key="1">
    <source>
        <dbReference type="ARBA" id="ARBA00009986"/>
    </source>
</evidence>
<dbReference type="InterPro" id="IPR012394">
    <property type="entry name" value="Aldehyde_DH_NAD(P)"/>
</dbReference>
<dbReference type="InterPro" id="IPR029510">
    <property type="entry name" value="Ald_DH_CS_GLU"/>
</dbReference>
<dbReference type="PANTHER" id="PTHR43570">
    <property type="entry name" value="ALDEHYDE DEHYDROGENASE"/>
    <property type="match status" value="1"/>
</dbReference>
<dbReference type="GO" id="GO:0005737">
    <property type="term" value="C:cytoplasm"/>
    <property type="evidence" value="ECO:0007669"/>
    <property type="project" value="TreeGrafter"/>
</dbReference>
<dbReference type="EMBL" id="LBHC01000001">
    <property type="protein sequence ID" value="KLE32538.1"/>
    <property type="molecule type" value="Genomic_DNA"/>
</dbReference>
<accession>A0A0G9MT93</accession>
<dbReference type="KEGG" id="egn:BMF35_a1468"/>
<comment type="similarity">
    <text evidence="1 4 5">Belongs to the aldehyde dehydrogenase family.</text>
</comment>
<dbReference type="InterPro" id="IPR016160">
    <property type="entry name" value="Ald_DH_CS_CYS"/>
</dbReference>